<dbReference type="PRINTS" id="PR01590">
    <property type="entry name" value="HTHFIS"/>
</dbReference>
<name>A0A5B9MBB0_9BACT</name>
<dbReference type="PANTHER" id="PTHR32071:SF122">
    <property type="entry name" value="SIGMA FACTOR"/>
    <property type="match status" value="1"/>
</dbReference>
<dbReference type="PROSITE" id="PS50045">
    <property type="entry name" value="SIGMA54_INTERACT_4"/>
    <property type="match status" value="1"/>
</dbReference>
<dbReference type="InterPro" id="IPR027417">
    <property type="entry name" value="P-loop_NTPase"/>
</dbReference>
<dbReference type="InterPro" id="IPR025944">
    <property type="entry name" value="Sigma_54_int_dom_CS"/>
</dbReference>
<keyword evidence="6" id="KW-0804">Transcription</keyword>
<dbReference type="Pfam" id="PF00072">
    <property type="entry name" value="Response_reg"/>
    <property type="match status" value="1"/>
</dbReference>
<dbReference type="Pfam" id="PF00158">
    <property type="entry name" value="Sigma54_activat"/>
    <property type="match status" value="1"/>
</dbReference>
<dbReference type="FunFam" id="3.40.50.300:FF:000006">
    <property type="entry name" value="DNA-binding transcriptional regulator NtrC"/>
    <property type="match status" value="1"/>
</dbReference>
<dbReference type="Gene3D" id="3.40.50.300">
    <property type="entry name" value="P-loop containing nucleotide triphosphate hydrolases"/>
    <property type="match status" value="1"/>
</dbReference>
<evidence type="ECO:0000313" key="10">
    <source>
        <dbReference type="EMBL" id="QEF97526.1"/>
    </source>
</evidence>
<dbReference type="PROSITE" id="PS50110">
    <property type="entry name" value="RESPONSE_REGULATORY"/>
    <property type="match status" value="1"/>
</dbReference>
<dbReference type="SUPFAM" id="SSF52172">
    <property type="entry name" value="CheY-like"/>
    <property type="match status" value="1"/>
</dbReference>
<dbReference type="InterPro" id="IPR001789">
    <property type="entry name" value="Sig_transdc_resp-reg_receiver"/>
</dbReference>
<keyword evidence="7" id="KW-0597">Phosphoprotein</keyword>
<gene>
    <name evidence="10" type="primary">zraR_5</name>
    <name evidence="10" type="ORF">Mal15_15660</name>
</gene>
<dbReference type="Pfam" id="PF25601">
    <property type="entry name" value="AAA_lid_14"/>
    <property type="match status" value="1"/>
</dbReference>
<dbReference type="InterPro" id="IPR009057">
    <property type="entry name" value="Homeodomain-like_sf"/>
</dbReference>
<dbReference type="AlphaFoldDB" id="A0A5B9MBB0"/>
<feature type="domain" description="Sigma-54 factor interaction" evidence="8">
    <location>
        <begin position="162"/>
        <end position="391"/>
    </location>
</feature>
<evidence type="ECO:0000259" key="8">
    <source>
        <dbReference type="PROSITE" id="PS50045"/>
    </source>
</evidence>
<dbReference type="InterPro" id="IPR003593">
    <property type="entry name" value="AAA+_ATPase"/>
</dbReference>
<dbReference type="GO" id="GO:0043565">
    <property type="term" value="F:sequence-specific DNA binding"/>
    <property type="evidence" value="ECO:0007669"/>
    <property type="project" value="InterPro"/>
</dbReference>
<proteinExistence type="predicted"/>
<dbReference type="InterPro" id="IPR011006">
    <property type="entry name" value="CheY-like_superfamily"/>
</dbReference>
<keyword evidence="5" id="KW-0010">Activator</keyword>
<keyword evidence="3" id="KW-0805">Transcription regulation</keyword>
<evidence type="ECO:0000256" key="6">
    <source>
        <dbReference type="ARBA" id="ARBA00023163"/>
    </source>
</evidence>
<dbReference type="InterPro" id="IPR058031">
    <property type="entry name" value="AAA_lid_NorR"/>
</dbReference>
<dbReference type="InterPro" id="IPR002078">
    <property type="entry name" value="Sigma_54_int"/>
</dbReference>
<protein>
    <submittedName>
        <fullName evidence="10">Transcriptional regulatory protein ZraR</fullName>
    </submittedName>
</protein>
<dbReference type="SUPFAM" id="SSF46689">
    <property type="entry name" value="Homeodomain-like"/>
    <property type="match status" value="1"/>
</dbReference>
<evidence type="ECO:0000259" key="9">
    <source>
        <dbReference type="PROSITE" id="PS50110"/>
    </source>
</evidence>
<evidence type="ECO:0000256" key="4">
    <source>
        <dbReference type="ARBA" id="ARBA00023125"/>
    </source>
</evidence>
<dbReference type="EMBL" id="CP036264">
    <property type="protein sequence ID" value="QEF97526.1"/>
    <property type="molecule type" value="Genomic_DNA"/>
</dbReference>
<dbReference type="PROSITE" id="PS00676">
    <property type="entry name" value="SIGMA54_INTERACT_2"/>
    <property type="match status" value="1"/>
</dbReference>
<accession>A0A5B9MBB0</accession>
<evidence type="ECO:0000256" key="3">
    <source>
        <dbReference type="ARBA" id="ARBA00023015"/>
    </source>
</evidence>
<keyword evidence="4" id="KW-0238">DNA-binding</keyword>
<dbReference type="InterPro" id="IPR025943">
    <property type="entry name" value="Sigma_54_int_dom_ATP-bd_2"/>
</dbReference>
<organism evidence="10 11">
    <name type="scientific">Stieleria maiorica</name>
    <dbReference type="NCBI Taxonomy" id="2795974"/>
    <lineage>
        <taxon>Bacteria</taxon>
        <taxon>Pseudomonadati</taxon>
        <taxon>Planctomycetota</taxon>
        <taxon>Planctomycetia</taxon>
        <taxon>Pirellulales</taxon>
        <taxon>Pirellulaceae</taxon>
        <taxon>Stieleria</taxon>
    </lineage>
</organism>
<dbReference type="Gene3D" id="1.10.8.60">
    <property type="match status" value="1"/>
</dbReference>
<reference evidence="10 11" key="1">
    <citation type="submission" date="2019-02" db="EMBL/GenBank/DDBJ databases">
        <title>Planctomycetal bacteria perform biofilm scaping via a novel small molecule.</title>
        <authorList>
            <person name="Jeske O."/>
            <person name="Boedeker C."/>
            <person name="Wiegand S."/>
            <person name="Breitling P."/>
            <person name="Kallscheuer N."/>
            <person name="Jogler M."/>
            <person name="Rohde M."/>
            <person name="Petersen J."/>
            <person name="Medema M.H."/>
            <person name="Surup F."/>
            <person name="Jogler C."/>
        </authorList>
    </citation>
    <scope>NUCLEOTIDE SEQUENCE [LARGE SCALE GENOMIC DNA]</scope>
    <source>
        <strain evidence="10 11">Mal15</strain>
    </source>
</reference>
<dbReference type="CDD" id="cd00156">
    <property type="entry name" value="REC"/>
    <property type="match status" value="1"/>
</dbReference>
<evidence type="ECO:0000313" key="11">
    <source>
        <dbReference type="Proteomes" id="UP000321353"/>
    </source>
</evidence>
<feature type="domain" description="Response regulatory" evidence="9">
    <location>
        <begin position="23"/>
        <end position="137"/>
    </location>
</feature>
<feature type="modified residue" description="4-aspartylphosphate" evidence="7">
    <location>
        <position position="72"/>
    </location>
</feature>
<dbReference type="SMART" id="SM00382">
    <property type="entry name" value="AAA"/>
    <property type="match status" value="1"/>
</dbReference>
<evidence type="ECO:0000256" key="7">
    <source>
        <dbReference type="PROSITE-ProRule" id="PRU00169"/>
    </source>
</evidence>
<dbReference type="Proteomes" id="UP000321353">
    <property type="component" value="Chromosome"/>
</dbReference>
<dbReference type="PANTHER" id="PTHR32071">
    <property type="entry name" value="TRANSCRIPTIONAL REGULATORY PROTEIN"/>
    <property type="match status" value="1"/>
</dbReference>
<dbReference type="SUPFAM" id="SSF52540">
    <property type="entry name" value="P-loop containing nucleoside triphosphate hydrolases"/>
    <property type="match status" value="1"/>
</dbReference>
<dbReference type="GO" id="GO:0006355">
    <property type="term" value="P:regulation of DNA-templated transcription"/>
    <property type="evidence" value="ECO:0007669"/>
    <property type="project" value="InterPro"/>
</dbReference>
<keyword evidence="11" id="KW-1185">Reference proteome</keyword>
<dbReference type="Gene3D" id="3.40.50.2300">
    <property type="match status" value="1"/>
</dbReference>
<keyword evidence="2" id="KW-0067">ATP-binding</keyword>
<dbReference type="PROSITE" id="PS00688">
    <property type="entry name" value="SIGMA54_INTERACT_3"/>
    <property type="match status" value="1"/>
</dbReference>
<keyword evidence="1" id="KW-0547">Nucleotide-binding</keyword>
<dbReference type="InterPro" id="IPR002197">
    <property type="entry name" value="HTH_Fis"/>
</dbReference>
<dbReference type="CDD" id="cd00009">
    <property type="entry name" value="AAA"/>
    <property type="match status" value="1"/>
</dbReference>
<dbReference type="Gene3D" id="1.10.10.60">
    <property type="entry name" value="Homeodomain-like"/>
    <property type="match status" value="1"/>
</dbReference>
<evidence type="ECO:0000256" key="1">
    <source>
        <dbReference type="ARBA" id="ARBA00022741"/>
    </source>
</evidence>
<dbReference type="Pfam" id="PF02954">
    <property type="entry name" value="HTH_8"/>
    <property type="match status" value="1"/>
</dbReference>
<sequence>MNRARLLIPSMIPPTPDMKDTASILLVDDDWHLVQSMAEWLREIGHTVHVADCLSGAKASLDQHRFDLVITDLRLRDEDGFQLISHTRQKHPETTVLVMTGYATPDTAIEAIKAGAFDLLTKPLIDDELNLAISRAVSQRDIALENEKLRKKLDSRSGLENILSHDYRMMKIFDVIDSVADARASILITGENGTGKSMIARAIHERSSRRSKPFVEVACGALPDNLLESELFGHVKGAFTGASGDRVGKFQLADKGTLFLDEIGTATAAMQVKLLRVLQEFQFEPLGGTHTHSVDTRVILATNEDLSRAVTEGAFRQDLYYRINVVNIVLPSLRERVGDIPLLVDHFLREAAETCGREIEGFDQQAMATLQSYRWPGNVRQLQNVVERAVLLSRDSQLTLEDLPPEILGRVADPLASAIQPAAGEHVVKPFAMTPASYQDKSLREALEGPEREIILHSLRRHNWNRAATADALDINRTTLYKKMKRLGLDDPRLQFAMDS</sequence>
<evidence type="ECO:0000256" key="5">
    <source>
        <dbReference type="ARBA" id="ARBA00023159"/>
    </source>
</evidence>
<dbReference type="FunFam" id="1.10.8.60:FF:000014">
    <property type="entry name" value="DNA-binding transcriptional regulator NtrC"/>
    <property type="match status" value="1"/>
</dbReference>
<dbReference type="GO" id="GO:0000160">
    <property type="term" value="P:phosphorelay signal transduction system"/>
    <property type="evidence" value="ECO:0007669"/>
    <property type="project" value="InterPro"/>
</dbReference>
<dbReference type="SMART" id="SM00448">
    <property type="entry name" value="REC"/>
    <property type="match status" value="1"/>
</dbReference>
<dbReference type="GO" id="GO:0005524">
    <property type="term" value="F:ATP binding"/>
    <property type="evidence" value="ECO:0007669"/>
    <property type="project" value="UniProtKB-KW"/>
</dbReference>
<evidence type="ECO:0000256" key="2">
    <source>
        <dbReference type="ARBA" id="ARBA00022840"/>
    </source>
</evidence>
<dbReference type="KEGG" id="smam:Mal15_15660"/>